<dbReference type="Gramene" id="PSR95622">
    <property type="protein sequence ID" value="PSR95622"/>
    <property type="gene ID" value="CEY00_Acc21645"/>
</dbReference>
<dbReference type="EMBL" id="NKQK01000023">
    <property type="protein sequence ID" value="PSR95622.1"/>
    <property type="molecule type" value="Genomic_DNA"/>
</dbReference>
<dbReference type="InParanoid" id="A0A2R6PRI2"/>
<dbReference type="STRING" id="1590841.A0A2R6PRI2"/>
<gene>
    <name evidence="3" type="ORF">CEY00_Acc21645</name>
</gene>
<proteinExistence type="predicted"/>
<dbReference type="InterPro" id="IPR027951">
    <property type="entry name" value="Nepro_N"/>
</dbReference>
<dbReference type="PANTHER" id="PTHR34786:SF1">
    <property type="entry name" value="OS09G0504900 PROTEIN"/>
    <property type="match status" value="1"/>
</dbReference>
<evidence type="ECO:0000313" key="3">
    <source>
        <dbReference type="EMBL" id="PSR95622.1"/>
    </source>
</evidence>
<comment type="caution">
    <text evidence="3">The sequence shown here is derived from an EMBL/GenBank/DDBJ whole genome shotgun (WGS) entry which is preliminary data.</text>
</comment>
<evidence type="ECO:0000259" key="2">
    <source>
        <dbReference type="Pfam" id="PF14780"/>
    </source>
</evidence>
<name>A0A2R6PRI2_ACTCC</name>
<accession>A0A2R6PRI2</accession>
<evidence type="ECO:0000256" key="1">
    <source>
        <dbReference type="SAM" id="MobiDB-lite"/>
    </source>
</evidence>
<dbReference type="FunCoup" id="A0A2R6PRI2">
    <property type="interactions" value="585"/>
</dbReference>
<reference evidence="3 4" key="1">
    <citation type="submission" date="2017-07" db="EMBL/GenBank/DDBJ databases">
        <title>An improved, manually edited Actinidia chinensis var. chinensis (kiwifruit) genome highlights the challenges associated with draft genomes and gene prediction in plants.</title>
        <authorList>
            <person name="Pilkington S."/>
            <person name="Crowhurst R."/>
            <person name="Hilario E."/>
            <person name="Nardozza S."/>
            <person name="Fraser L."/>
            <person name="Peng Y."/>
            <person name="Gunaseelan K."/>
            <person name="Simpson R."/>
            <person name="Tahir J."/>
            <person name="Deroles S."/>
            <person name="Templeton K."/>
            <person name="Luo Z."/>
            <person name="Davy M."/>
            <person name="Cheng C."/>
            <person name="Mcneilage M."/>
            <person name="Scaglione D."/>
            <person name="Liu Y."/>
            <person name="Zhang Q."/>
            <person name="Datson P."/>
            <person name="De Silva N."/>
            <person name="Gardiner S."/>
            <person name="Bassett H."/>
            <person name="Chagne D."/>
            <person name="Mccallum J."/>
            <person name="Dzierzon H."/>
            <person name="Deng C."/>
            <person name="Wang Y.-Y."/>
            <person name="Barron N."/>
            <person name="Manako K."/>
            <person name="Bowen J."/>
            <person name="Foster T."/>
            <person name="Erridge Z."/>
            <person name="Tiffin H."/>
            <person name="Waite C."/>
            <person name="Davies K."/>
            <person name="Grierson E."/>
            <person name="Laing W."/>
            <person name="Kirk R."/>
            <person name="Chen X."/>
            <person name="Wood M."/>
            <person name="Montefiori M."/>
            <person name="Brummell D."/>
            <person name="Schwinn K."/>
            <person name="Catanach A."/>
            <person name="Fullerton C."/>
            <person name="Li D."/>
            <person name="Meiyalaghan S."/>
            <person name="Nieuwenhuizen N."/>
            <person name="Read N."/>
            <person name="Prakash R."/>
            <person name="Hunter D."/>
            <person name="Zhang H."/>
            <person name="Mckenzie M."/>
            <person name="Knabel M."/>
            <person name="Harris A."/>
            <person name="Allan A."/>
            <person name="Chen A."/>
            <person name="Janssen B."/>
            <person name="Plunkett B."/>
            <person name="Dwamena C."/>
            <person name="Voogd C."/>
            <person name="Leif D."/>
            <person name="Lafferty D."/>
            <person name="Souleyre E."/>
            <person name="Varkonyi-Gasic E."/>
            <person name="Gambi F."/>
            <person name="Hanley J."/>
            <person name="Yao J.-L."/>
            <person name="Cheung J."/>
            <person name="David K."/>
            <person name="Warren B."/>
            <person name="Marsh K."/>
            <person name="Snowden K."/>
            <person name="Lin-Wang K."/>
            <person name="Brian L."/>
            <person name="Martinez-Sanchez M."/>
            <person name="Wang M."/>
            <person name="Ileperuma N."/>
            <person name="Macnee N."/>
            <person name="Campin R."/>
            <person name="Mcatee P."/>
            <person name="Drummond R."/>
            <person name="Espley R."/>
            <person name="Ireland H."/>
            <person name="Wu R."/>
            <person name="Atkinson R."/>
            <person name="Karunairetnam S."/>
            <person name="Bulley S."/>
            <person name="Chunkath S."/>
            <person name="Hanley Z."/>
            <person name="Storey R."/>
            <person name="Thrimawithana A."/>
            <person name="Thomson S."/>
            <person name="David C."/>
            <person name="Testolin R."/>
        </authorList>
    </citation>
    <scope>NUCLEOTIDE SEQUENCE [LARGE SCALE GENOMIC DNA]</scope>
    <source>
        <strain evidence="4">cv. Red5</strain>
        <tissue evidence="3">Young leaf</tissue>
    </source>
</reference>
<dbReference type="PANTHER" id="PTHR34786">
    <property type="entry name" value="OS09G0504900 PROTEIN"/>
    <property type="match status" value="1"/>
</dbReference>
<keyword evidence="4" id="KW-1185">Reference proteome</keyword>
<protein>
    <submittedName>
        <fullName evidence="3">Ribonuclease MRP protein subunit rmp1 like</fullName>
    </submittedName>
</protein>
<sequence length="462" mass="51990">MYIHIGEYMGSEIEIVEQRLNSFLGQLQVEFVILDRLVYKNKNQHRRCSYFQYLLKVRRDLRLLQSAHLEEIFSSCFLVIHGARPKQKVQLLESLKKRKCHSGKHNFLERLLGAARLLSQVRSSLVYSMLSFIASEISTLLARSFFMGFSLTVLALLARLRVLGQQILLDAVTVFNMVSSVSQKEQSVKLTQEGFEVFREYYPMNEQAVLLDCVWETDKFVLHESFSRSEPEREDRDIREVSVGASSIQYQSIEVLLGGKRSMELQVYTLWHHVVATKSYALVSFIGCRAFPSINTAMQFERNGHSSLVEYNGAPVGWLTLFSDDEFGKTDPNHTTEGLPHVKVDNASSFEDPVIENDDGKKVEDSSNVEEGLGVAGPPNPSENLCSDIGLLTDLNSSSCSDPLKLKSRSGRKVAFVSVNNPAASTTNPTGFHVKGIKRQRDEGKDPFFDLLSGGNPKDSLF</sequence>
<feature type="compositionally biased region" description="Basic and acidic residues" evidence="1">
    <location>
        <begin position="330"/>
        <end position="344"/>
    </location>
</feature>
<feature type="region of interest" description="Disordered" evidence="1">
    <location>
        <begin position="330"/>
        <end position="381"/>
    </location>
</feature>
<dbReference type="Pfam" id="PF14780">
    <property type="entry name" value="NEPRO_N"/>
    <property type="match status" value="1"/>
</dbReference>
<evidence type="ECO:0000313" key="4">
    <source>
        <dbReference type="Proteomes" id="UP000241394"/>
    </source>
</evidence>
<feature type="domain" description="Nucleolus and neural progenitor protein-like N-terminal" evidence="2">
    <location>
        <begin position="11"/>
        <end position="176"/>
    </location>
</feature>
<dbReference type="Proteomes" id="UP000241394">
    <property type="component" value="Chromosome LG23"/>
</dbReference>
<feature type="region of interest" description="Disordered" evidence="1">
    <location>
        <begin position="443"/>
        <end position="462"/>
    </location>
</feature>
<dbReference type="AlphaFoldDB" id="A0A2R6PRI2"/>
<organism evidence="3 4">
    <name type="scientific">Actinidia chinensis var. chinensis</name>
    <name type="common">Chinese soft-hair kiwi</name>
    <dbReference type="NCBI Taxonomy" id="1590841"/>
    <lineage>
        <taxon>Eukaryota</taxon>
        <taxon>Viridiplantae</taxon>
        <taxon>Streptophyta</taxon>
        <taxon>Embryophyta</taxon>
        <taxon>Tracheophyta</taxon>
        <taxon>Spermatophyta</taxon>
        <taxon>Magnoliopsida</taxon>
        <taxon>eudicotyledons</taxon>
        <taxon>Gunneridae</taxon>
        <taxon>Pentapetalae</taxon>
        <taxon>asterids</taxon>
        <taxon>Ericales</taxon>
        <taxon>Actinidiaceae</taxon>
        <taxon>Actinidia</taxon>
    </lineage>
</organism>
<dbReference type="OrthoDB" id="114080at2759"/>
<reference evidence="4" key="2">
    <citation type="journal article" date="2018" name="BMC Genomics">
        <title>A manually annotated Actinidia chinensis var. chinensis (kiwifruit) genome highlights the challenges associated with draft genomes and gene prediction in plants.</title>
        <authorList>
            <person name="Pilkington S.M."/>
            <person name="Crowhurst R."/>
            <person name="Hilario E."/>
            <person name="Nardozza S."/>
            <person name="Fraser L."/>
            <person name="Peng Y."/>
            <person name="Gunaseelan K."/>
            <person name="Simpson R."/>
            <person name="Tahir J."/>
            <person name="Deroles S.C."/>
            <person name="Templeton K."/>
            <person name="Luo Z."/>
            <person name="Davy M."/>
            <person name="Cheng C."/>
            <person name="McNeilage M."/>
            <person name="Scaglione D."/>
            <person name="Liu Y."/>
            <person name="Zhang Q."/>
            <person name="Datson P."/>
            <person name="De Silva N."/>
            <person name="Gardiner S.E."/>
            <person name="Bassett H."/>
            <person name="Chagne D."/>
            <person name="McCallum J."/>
            <person name="Dzierzon H."/>
            <person name="Deng C."/>
            <person name="Wang Y.Y."/>
            <person name="Barron L."/>
            <person name="Manako K."/>
            <person name="Bowen J."/>
            <person name="Foster T.M."/>
            <person name="Erridge Z.A."/>
            <person name="Tiffin H."/>
            <person name="Waite C.N."/>
            <person name="Davies K.M."/>
            <person name="Grierson E.P."/>
            <person name="Laing W.A."/>
            <person name="Kirk R."/>
            <person name="Chen X."/>
            <person name="Wood M."/>
            <person name="Montefiori M."/>
            <person name="Brummell D.A."/>
            <person name="Schwinn K.E."/>
            <person name="Catanach A."/>
            <person name="Fullerton C."/>
            <person name="Li D."/>
            <person name="Meiyalaghan S."/>
            <person name="Nieuwenhuizen N."/>
            <person name="Read N."/>
            <person name="Prakash R."/>
            <person name="Hunter D."/>
            <person name="Zhang H."/>
            <person name="McKenzie M."/>
            <person name="Knabel M."/>
            <person name="Harris A."/>
            <person name="Allan A.C."/>
            <person name="Gleave A."/>
            <person name="Chen A."/>
            <person name="Janssen B.J."/>
            <person name="Plunkett B."/>
            <person name="Ampomah-Dwamena C."/>
            <person name="Voogd C."/>
            <person name="Leif D."/>
            <person name="Lafferty D."/>
            <person name="Souleyre E.J.F."/>
            <person name="Varkonyi-Gasic E."/>
            <person name="Gambi F."/>
            <person name="Hanley J."/>
            <person name="Yao J.L."/>
            <person name="Cheung J."/>
            <person name="David K.M."/>
            <person name="Warren B."/>
            <person name="Marsh K."/>
            <person name="Snowden K.C."/>
            <person name="Lin-Wang K."/>
            <person name="Brian L."/>
            <person name="Martinez-Sanchez M."/>
            <person name="Wang M."/>
            <person name="Ileperuma N."/>
            <person name="Macnee N."/>
            <person name="Campin R."/>
            <person name="McAtee P."/>
            <person name="Drummond R.S.M."/>
            <person name="Espley R.V."/>
            <person name="Ireland H.S."/>
            <person name="Wu R."/>
            <person name="Atkinson R.G."/>
            <person name="Karunairetnam S."/>
            <person name="Bulley S."/>
            <person name="Chunkath S."/>
            <person name="Hanley Z."/>
            <person name="Storey R."/>
            <person name="Thrimawithana A.H."/>
            <person name="Thomson S."/>
            <person name="David C."/>
            <person name="Testolin R."/>
            <person name="Huang H."/>
            <person name="Hellens R.P."/>
            <person name="Schaffer R.J."/>
        </authorList>
    </citation>
    <scope>NUCLEOTIDE SEQUENCE [LARGE SCALE GENOMIC DNA]</scope>
    <source>
        <strain evidence="4">cv. Red5</strain>
    </source>
</reference>